<feature type="transmembrane region" description="Helical" evidence="1">
    <location>
        <begin position="56"/>
        <end position="76"/>
    </location>
</feature>
<keyword evidence="1" id="KW-0812">Transmembrane</keyword>
<feature type="transmembrane region" description="Helical" evidence="1">
    <location>
        <begin position="152"/>
        <end position="175"/>
    </location>
</feature>
<organism evidence="2 3">
    <name type="scientific">Fictibacillus phosphorivorans</name>
    <dbReference type="NCBI Taxonomy" id="1221500"/>
    <lineage>
        <taxon>Bacteria</taxon>
        <taxon>Bacillati</taxon>
        <taxon>Bacillota</taxon>
        <taxon>Bacilli</taxon>
        <taxon>Bacillales</taxon>
        <taxon>Fictibacillaceae</taxon>
        <taxon>Fictibacillus</taxon>
    </lineage>
</organism>
<dbReference type="Pfam" id="PF17328">
    <property type="entry name" value="DUF5366"/>
    <property type="match status" value="1"/>
</dbReference>
<keyword evidence="3" id="KW-1185">Reference proteome</keyword>
<dbReference type="KEGG" id="fpn:ABE65_003080"/>
<reference evidence="2 3" key="1">
    <citation type="submission" date="2016-04" db="EMBL/GenBank/DDBJ databases">
        <title>Complete genome sequence of Fictibacillus phosphorivorans G25-29, a strain toxic to nematodes.</title>
        <authorList>
            <person name="Zheng Z."/>
        </authorList>
    </citation>
    <scope>NUCLEOTIDE SEQUENCE [LARGE SCALE GENOMIC DNA]</scope>
    <source>
        <strain evidence="2 3">G25-29</strain>
    </source>
</reference>
<evidence type="ECO:0000256" key="1">
    <source>
        <dbReference type="SAM" id="Phobius"/>
    </source>
</evidence>
<keyword evidence="1" id="KW-1133">Transmembrane helix</keyword>
<feature type="transmembrane region" description="Helical" evidence="1">
    <location>
        <begin position="108"/>
        <end position="140"/>
    </location>
</feature>
<evidence type="ECO:0000313" key="2">
    <source>
        <dbReference type="EMBL" id="ANC75850.1"/>
    </source>
</evidence>
<dbReference type="EMBL" id="CP015378">
    <property type="protein sequence ID" value="ANC75850.1"/>
    <property type="molecule type" value="Genomic_DNA"/>
</dbReference>
<dbReference type="STRING" id="1221500.ABE65_003080"/>
<dbReference type="InterPro" id="IPR035289">
    <property type="entry name" value="DUF5366"/>
</dbReference>
<proteinExistence type="predicted"/>
<sequence length="189" mass="21607">MQASMKKNVYMTGYLPLFSIILFSSGFSIYFERLLIDKLTYFGVYQGMQELFDDHVIHLSIGFCLFLLFFMMFAALKLLSDTLTHLSLFFFSKDTEGNLLQQGKGGSWYFFVGGMLAIVLNHSVLLIGIVFLVASLLYFFQFLLRISARLSTIGIMGMVFLHLFFWTGFGLLVVYTVMRLYNAFVAAIT</sequence>
<gene>
    <name evidence="2" type="ORF">ABE65_003080</name>
</gene>
<evidence type="ECO:0000313" key="3">
    <source>
        <dbReference type="Proteomes" id="UP000076623"/>
    </source>
</evidence>
<accession>A0A160IKB9</accession>
<dbReference type="AlphaFoldDB" id="A0A160IKB9"/>
<feature type="transmembrane region" description="Helical" evidence="1">
    <location>
        <begin position="14"/>
        <end position="35"/>
    </location>
</feature>
<name>A0A160IKB9_9BACL</name>
<evidence type="ECO:0008006" key="4">
    <source>
        <dbReference type="Google" id="ProtNLM"/>
    </source>
</evidence>
<dbReference type="RefSeq" id="WP_082861257.1">
    <property type="nucleotide sequence ID" value="NZ_CP015378.1"/>
</dbReference>
<keyword evidence="1" id="KW-0472">Membrane</keyword>
<protein>
    <recommendedName>
        <fullName evidence="4">YufK family protein</fullName>
    </recommendedName>
</protein>
<dbReference type="Proteomes" id="UP000076623">
    <property type="component" value="Chromosome"/>
</dbReference>